<proteinExistence type="predicted"/>
<dbReference type="HOGENOM" id="CLU_2394723_0_0_11"/>
<feature type="region of interest" description="Disordered" evidence="1">
    <location>
        <begin position="60"/>
        <end position="93"/>
    </location>
</feature>
<name>Q8FTG9_COREF</name>
<protein>
    <submittedName>
        <fullName evidence="2">Uncharacterized protein</fullName>
    </submittedName>
</protein>
<evidence type="ECO:0000313" key="2">
    <source>
        <dbReference type="EMBL" id="BAC18410.1"/>
    </source>
</evidence>
<reference evidence="2 3" key="1">
    <citation type="journal article" date="2003" name="Genome Res.">
        <title>Comparative complete genome sequence analysis of the amino acid replacements responsible for the thermostability of Corynebacterium efficiens.</title>
        <authorList>
            <person name="Nishio Y."/>
            <person name="Nakamura Y."/>
            <person name="Kawarabayasi Y."/>
            <person name="Usuda Y."/>
            <person name="Kimura E."/>
            <person name="Sugimoto S."/>
            <person name="Matsui K."/>
            <person name="Yamagishi A."/>
            <person name="Kikuchi H."/>
            <person name="Ikeo K."/>
            <person name="Gojobori T."/>
        </authorList>
    </citation>
    <scope>NUCLEOTIDE SEQUENCE [LARGE SCALE GENOMIC DNA]</scope>
    <source>
        <strain evidence="3">DSM 44549 / YS-314 / AJ 12310 / JCM 11189 / NBRC 100395</strain>
    </source>
</reference>
<feature type="compositionally biased region" description="Polar residues" evidence="1">
    <location>
        <begin position="68"/>
        <end position="79"/>
    </location>
</feature>
<evidence type="ECO:0000256" key="1">
    <source>
        <dbReference type="SAM" id="MobiDB-lite"/>
    </source>
</evidence>
<dbReference type="Proteomes" id="UP000001409">
    <property type="component" value="Chromosome"/>
</dbReference>
<accession>Q8FTG9</accession>
<organism evidence="2 3">
    <name type="scientific">Corynebacterium efficiens (strain DSM 44549 / YS-314 / AJ 12310 / JCM 11189 / NBRC 100395)</name>
    <dbReference type="NCBI Taxonomy" id="196164"/>
    <lineage>
        <taxon>Bacteria</taxon>
        <taxon>Bacillati</taxon>
        <taxon>Actinomycetota</taxon>
        <taxon>Actinomycetes</taxon>
        <taxon>Mycobacteriales</taxon>
        <taxon>Corynebacteriaceae</taxon>
        <taxon>Corynebacterium</taxon>
    </lineage>
</organism>
<dbReference type="AlphaFoldDB" id="Q8FTG9"/>
<dbReference type="EMBL" id="BA000035">
    <property type="protein sequence ID" value="BAC18410.1"/>
    <property type="molecule type" value="Genomic_DNA"/>
</dbReference>
<evidence type="ECO:0000313" key="3">
    <source>
        <dbReference type="Proteomes" id="UP000001409"/>
    </source>
</evidence>
<dbReference type="KEGG" id="cef:CE1600"/>
<keyword evidence="3" id="KW-1185">Reference proteome</keyword>
<sequence length="93" mass="10086">MATKRITEQRQAVVLIHGMGEQHPLDTIRAFLRGTHPPGARFFSWPQRLGGNTANCGGFPVDIRKPSSRPTISSSTGRTTCRPAARGMPSSGR</sequence>